<dbReference type="SMART" id="SM00112">
    <property type="entry name" value="CA"/>
    <property type="match status" value="3"/>
</dbReference>
<reference evidence="9" key="1">
    <citation type="journal article" date="2008" name="Nature">
        <title>The amphioxus genome and the evolution of the chordate karyotype.</title>
        <authorList>
            <consortium name="US DOE Joint Genome Institute (JGI-PGF)"/>
            <person name="Putnam N.H."/>
            <person name="Butts T."/>
            <person name="Ferrier D.E.K."/>
            <person name="Furlong R.F."/>
            <person name="Hellsten U."/>
            <person name="Kawashima T."/>
            <person name="Robinson-Rechavi M."/>
            <person name="Shoguchi E."/>
            <person name="Terry A."/>
            <person name="Yu J.-K."/>
            <person name="Benito-Gutierrez E.L."/>
            <person name="Dubchak I."/>
            <person name="Garcia-Fernandez J."/>
            <person name="Gibson-Brown J.J."/>
            <person name="Grigoriev I.V."/>
            <person name="Horton A.C."/>
            <person name="de Jong P.J."/>
            <person name="Jurka J."/>
            <person name="Kapitonov V.V."/>
            <person name="Kohara Y."/>
            <person name="Kuroki Y."/>
            <person name="Lindquist E."/>
            <person name="Lucas S."/>
            <person name="Osoegawa K."/>
            <person name="Pennacchio L.A."/>
            <person name="Salamov A.A."/>
            <person name="Satou Y."/>
            <person name="Sauka-Spengler T."/>
            <person name="Schmutz J."/>
            <person name="Shin-I T."/>
            <person name="Toyoda A."/>
            <person name="Bronner-Fraser M."/>
            <person name="Fujiyama A."/>
            <person name="Holland L.Z."/>
            <person name="Holland P.W.H."/>
            <person name="Satoh N."/>
            <person name="Rokhsar D.S."/>
        </authorList>
    </citation>
    <scope>NUCLEOTIDE SEQUENCE [LARGE SCALE GENOMIC DNA]</scope>
    <source>
        <strain evidence="9">S238N-H82</strain>
        <tissue evidence="9">Testes</tissue>
    </source>
</reference>
<evidence type="ECO:0000256" key="6">
    <source>
        <dbReference type="ARBA" id="ARBA00023136"/>
    </source>
</evidence>
<dbReference type="EMBL" id="GG666557">
    <property type="protein sequence ID" value="EEN55667.1"/>
    <property type="molecule type" value="Genomic_DNA"/>
</dbReference>
<dbReference type="Gene3D" id="2.60.40.60">
    <property type="entry name" value="Cadherins"/>
    <property type="match status" value="3"/>
</dbReference>
<keyword evidence="6" id="KW-0472">Membrane</keyword>
<keyword evidence="2" id="KW-0812">Transmembrane</keyword>
<dbReference type="GO" id="GO:0005886">
    <property type="term" value="C:plasma membrane"/>
    <property type="evidence" value="ECO:0007669"/>
    <property type="project" value="UniProtKB-SubCell"/>
</dbReference>
<dbReference type="AlphaFoldDB" id="C3YVE4"/>
<dbReference type="InParanoid" id="C3YVE4"/>
<dbReference type="PROSITE" id="PS50268">
    <property type="entry name" value="CADHERIN_2"/>
    <property type="match status" value="3"/>
</dbReference>
<evidence type="ECO:0000256" key="1">
    <source>
        <dbReference type="ARBA" id="ARBA00004370"/>
    </source>
</evidence>
<dbReference type="GO" id="GO:0007156">
    <property type="term" value="P:homophilic cell adhesion via plasma membrane adhesion molecules"/>
    <property type="evidence" value="ECO:0007669"/>
    <property type="project" value="InterPro"/>
</dbReference>
<dbReference type="InterPro" id="IPR020894">
    <property type="entry name" value="Cadherin_CS"/>
</dbReference>
<dbReference type="GO" id="GO:0005509">
    <property type="term" value="F:calcium ion binding"/>
    <property type="evidence" value="ECO:0007669"/>
    <property type="project" value="UniProtKB-UniRule"/>
</dbReference>
<keyword evidence="3" id="KW-0677">Repeat</keyword>
<feature type="domain" description="Cadherin" evidence="8">
    <location>
        <begin position="2"/>
        <end position="57"/>
    </location>
</feature>
<dbReference type="PROSITE" id="PS00232">
    <property type="entry name" value="CADHERIN_1"/>
    <property type="match status" value="1"/>
</dbReference>
<proteinExistence type="predicted"/>
<evidence type="ECO:0000256" key="7">
    <source>
        <dbReference type="PROSITE-ProRule" id="PRU00043"/>
    </source>
</evidence>
<comment type="subcellular location">
    <subcellularLocation>
        <location evidence="1">Membrane</location>
    </subcellularLocation>
</comment>
<keyword evidence="4 7" id="KW-0106">Calcium</keyword>
<accession>C3YVE4</accession>
<evidence type="ECO:0000259" key="8">
    <source>
        <dbReference type="PROSITE" id="PS50268"/>
    </source>
</evidence>
<dbReference type="STRING" id="7739.C3YVE4"/>
<feature type="non-terminal residue" evidence="9">
    <location>
        <position position="1"/>
    </location>
</feature>
<dbReference type="PANTHER" id="PTHR24026:SF126">
    <property type="entry name" value="PROTOCADHERIN FAT 4"/>
    <property type="match status" value="1"/>
</dbReference>
<dbReference type="PANTHER" id="PTHR24026">
    <property type="entry name" value="FAT ATYPICAL CADHERIN-RELATED"/>
    <property type="match status" value="1"/>
</dbReference>
<evidence type="ECO:0000256" key="3">
    <source>
        <dbReference type="ARBA" id="ARBA00022737"/>
    </source>
</evidence>
<name>C3YVE4_BRAFL</name>
<gene>
    <name evidence="9" type="ORF">BRAFLDRAFT_205715</name>
</gene>
<dbReference type="InterPro" id="IPR002126">
    <property type="entry name" value="Cadherin-like_dom"/>
</dbReference>
<feature type="domain" description="Cadherin" evidence="8">
    <location>
        <begin position="54"/>
        <end position="156"/>
    </location>
</feature>
<evidence type="ECO:0000313" key="9">
    <source>
        <dbReference type="EMBL" id="EEN55667.1"/>
    </source>
</evidence>
<dbReference type="InterPro" id="IPR015919">
    <property type="entry name" value="Cadherin-like_sf"/>
</dbReference>
<dbReference type="FunFam" id="2.60.40.60:FF:000020">
    <property type="entry name" value="Dachsous cadherin-related 1b"/>
    <property type="match status" value="1"/>
</dbReference>
<dbReference type="SUPFAM" id="SSF49313">
    <property type="entry name" value="Cadherin-like"/>
    <property type="match status" value="3"/>
</dbReference>
<organism>
    <name type="scientific">Branchiostoma floridae</name>
    <name type="common">Florida lancelet</name>
    <name type="synonym">Amphioxus</name>
    <dbReference type="NCBI Taxonomy" id="7739"/>
    <lineage>
        <taxon>Eukaryota</taxon>
        <taxon>Metazoa</taxon>
        <taxon>Chordata</taxon>
        <taxon>Cephalochordata</taxon>
        <taxon>Leptocardii</taxon>
        <taxon>Amphioxiformes</taxon>
        <taxon>Branchiostomatidae</taxon>
        <taxon>Branchiostoma</taxon>
    </lineage>
</organism>
<feature type="domain" description="Cadherin" evidence="8">
    <location>
        <begin position="157"/>
        <end position="261"/>
    </location>
</feature>
<sequence>EVILVDTLDRESTASYTLTVRASDGVISGGTPNTNTTTVTITVGDANDNDPVCSPAVYTTALAEDSPAGTTVITVTCADDDDGTNANIVYSVTSTYFGIGSSSGIITVSNVPDFDAGAPSSYSLTVKAVDGGVIQRTGTALVTITLTETNDYAPVFTQTSYSASVNENEAVGTSIATAAATDSDAGNQDNRLNCSLLGPTFHEFVALSFFGEITVKSSLDYESVTSYALKVEAVDSGSPAKTSTVDLAFAITDVNDNDPVFSPTSYAIQVT</sequence>
<dbReference type="Pfam" id="PF00028">
    <property type="entry name" value="Cadherin"/>
    <property type="match status" value="3"/>
</dbReference>
<dbReference type="FunFam" id="2.60.40.60:FF:000092">
    <property type="entry name" value="Protocadherin 8"/>
    <property type="match status" value="1"/>
</dbReference>
<keyword evidence="5" id="KW-1133">Transmembrane helix</keyword>
<dbReference type="CDD" id="cd11304">
    <property type="entry name" value="Cadherin_repeat"/>
    <property type="match status" value="3"/>
</dbReference>
<evidence type="ECO:0000256" key="2">
    <source>
        <dbReference type="ARBA" id="ARBA00022692"/>
    </source>
</evidence>
<evidence type="ECO:0000256" key="4">
    <source>
        <dbReference type="ARBA" id="ARBA00022837"/>
    </source>
</evidence>
<evidence type="ECO:0000256" key="5">
    <source>
        <dbReference type="ARBA" id="ARBA00022989"/>
    </source>
</evidence>
<dbReference type="PRINTS" id="PR00205">
    <property type="entry name" value="CADHERIN"/>
</dbReference>
<protein>
    <recommendedName>
        <fullName evidence="8">Cadherin domain-containing protein</fullName>
    </recommendedName>
</protein>
<dbReference type="eggNOG" id="KOG3594">
    <property type="taxonomic scope" value="Eukaryota"/>
</dbReference>